<evidence type="ECO:0000313" key="7">
    <source>
        <dbReference type="EMBL" id="CAJ0961732.1"/>
    </source>
</evidence>
<comment type="caution">
    <text evidence="7">The sequence shown here is derived from an EMBL/GenBank/DDBJ whole genome shotgun (WGS) entry which is preliminary data.</text>
</comment>
<dbReference type="Gene3D" id="2.30.30.850">
    <property type="match status" value="1"/>
</dbReference>
<keyword evidence="2" id="KW-0548">Nucleotidyltransferase</keyword>
<evidence type="ECO:0000259" key="6">
    <source>
        <dbReference type="PROSITE" id="PS50994"/>
    </source>
</evidence>
<evidence type="ECO:0000256" key="2">
    <source>
        <dbReference type="ARBA" id="ARBA00022695"/>
    </source>
</evidence>
<evidence type="ECO:0000256" key="4">
    <source>
        <dbReference type="ARBA" id="ARBA00022759"/>
    </source>
</evidence>
<dbReference type="SUPFAM" id="SSF53098">
    <property type="entry name" value="Ribonuclease H-like"/>
    <property type="match status" value="1"/>
</dbReference>
<dbReference type="InterPro" id="IPR036397">
    <property type="entry name" value="RNaseH_sf"/>
</dbReference>
<dbReference type="Pfam" id="PF18697">
    <property type="entry name" value="MLVIN_C"/>
    <property type="match status" value="1"/>
</dbReference>
<reference evidence="7" key="1">
    <citation type="submission" date="2023-07" db="EMBL/GenBank/DDBJ databases">
        <authorList>
            <person name="Stuckert A."/>
        </authorList>
    </citation>
    <scope>NUCLEOTIDE SEQUENCE</scope>
</reference>
<evidence type="ECO:0000256" key="5">
    <source>
        <dbReference type="ARBA" id="ARBA00022801"/>
    </source>
</evidence>
<organism evidence="7 8">
    <name type="scientific">Ranitomeya imitator</name>
    <name type="common">mimic poison frog</name>
    <dbReference type="NCBI Taxonomy" id="111125"/>
    <lineage>
        <taxon>Eukaryota</taxon>
        <taxon>Metazoa</taxon>
        <taxon>Chordata</taxon>
        <taxon>Craniata</taxon>
        <taxon>Vertebrata</taxon>
        <taxon>Euteleostomi</taxon>
        <taxon>Amphibia</taxon>
        <taxon>Batrachia</taxon>
        <taxon>Anura</taxon>
        <taxon>Neobatrachia</taxon>
        <taxon>Hyloidea</taxon>
        <taxon>Dendrobatidae</taxon>
        <taxon>Dendrobatinae</taxon>
        <taxon>Ranitomeya</taxon>
    </lineage>
</organism>
<dbReference type="InterPro" id="IPR050951">
    <property type="entry name" value="Retrovirus_Pol_polyprotein"/>
</dbReference>
<dbReference type="Proteomes" id="UP001176940">
    <property type="component" value="Unassembled WGS sequence"/>
</dbReference>
<keyword evidence="4" id="KW-0255">Endonuclease</keyword>
<name>A0ABN9MCJ4_9NEOB</name>
<accession>A0ABN9MCJ4</accession>
<keyword evidence="1" id="KW-0808">Transferase</keyword>
<dbReference type="InterPro" id="IPR001584">
    <property type="entry name" value="Integrase_cat-core"/>
</dbReference>
<sequence>MHSSKWGEVFPSSHPDAMTVAKAVLKEIIPRSGIPGKIYSDNGPDFVNQAISLLAKTLSIELNNHCAYHPQSAGLVKRHNGILKSKLRKTMQETGKNWLYCIQLGYVHISVTPTPAGVTPFEIIYGRPFLFPQLEPFKRVNEEMDCTLAEYMTKILNPKDISTHKFISGDPLFVPETVKPADRILVKEIKKKHWHMPKWEGPYQVLLATPTAVKIAERTSWRHLPHCKLGKHLRQTAGIAREATCPSKPKSGYKGVRSRRLSALTVQAEGGAHTICVIAPSDLHSQCGENAGKMERRPACGTGTGCCVGMCCRRQEKMEVCRNELCRWMRRVIMASGQGEDEKKEATPQTTSSI</sequence>
<dbReference type="PANTHER" id="PTHR37984">
    <property type="entry name" value="PROTEIN CBG26694"/>
    <property type="match status" value="1"/>
</dbReference>
<dbReference type="Gene3D" id="3.30.420.10">
    <property type="entry name" value="Ribonuclease H-like superfamily/Ribonuclease H"/>
    <property type="match status" value="1"/>
</dbReference>
<proteinExistence type="predicted"/>
<dbReference type="InterPro" id="IPR012337">
    <property type="entry name" value="RNaseH-like_sf"/>
</dbReference>
<evidence type="ECO:0000256" key="1">
    <source>
        <dbReference type="ARBA" id="ARBA00022679"/>
    </source>
</evidence>
<dbReference type="PANTHER" id="PTHR37984:SF5">
    <property type="entry name" value="PROTEIN NYNRIN-LIKE"/>
    <property type="match status" value="1"/>
</dbReference>
<evidence type="ECO:0000313" key="8">
    <source>
        <dbReference type="Proteomes" id="UP001176940"/>
    </source>
</evidence>
<keyword evidence="3" id="KW-0540">Nuclease</keyword>
<gene>
    <name evidence="7" type="ORF">RIMI_LOCUS17933680</name>
</gene>
<dbReference type="EMBL" id="CAUEEQ010053510">
    <property type="protein sequence ID" value="CAJ0961732.1"/>
    <property type="molecule type" value="Genomic_DNA"/>
</dbReference>
<feature type="non-terminal residue" evidence="7">
    <location>
        <position position="354"/>
    </location>
</feature>
<evidence type="ECO:0000256" key="3">
    <source>
        <dbReference type="ARBA" id="ARBA00022722"/>
    </source>
</evidence>
<dbReference type="InterPro" id="IPR040643">
    <property type="entry name" value="MLVIN_C"/>
</dbReference>
<dbReference type="PROSITE" id="PS50994">
    <property type="entry name" value="INTEGRASE"/>
    <property type="match status" value="1"/>
</dbReference>
<keyword evidence="8" id="KW-1185">Reference proteome</keyword>
<keyword evidence="5" id="KW-0378">Hydrolase</keyword>
<feature type="domain" description="Integrase catalytic" evidence="6">
    <location>
        <begin position="1"/>
        <end position="128"/>
    </location>
</feature>
<protein>
    <recommendedName>
        <fullName evidence="6">Integrase catalytic domain-containing protein</fullName>
    </recommendedName>
</protein>